<feature type="transmembrane region" description="Helical" evidence="5">
    <location>
        <begin position="240"/>
        <end position="260"/>
    </location>
</feature>
<dbReference type="Gene3D" id="1.50.10.150">
    <property type="entry name" value="Voltage-dependent anion channel"/>
    <property type="match status" value="1"/>
</dbReference>
<evidence type="ECO:0000256" key="2">
    <source>
        <dbReference type="ARBA" id="ARBA00022692"/>
    </source>
</evidence>
<dbReference type="STRING" id="89065.SAMN05216605_119100"/>
<keyword evidence="4 5" id="KW-0472">Membrane</keyword>
<evidence type="ECO:0000256" key="1">
    <source>
        <dbReference type="ARBA" id="ARBA00004141"/>
    </source>
</evidence>
<keyword evidence="2 5" id="KW-0812">Transmembrane</keyword>
<dbReference type="CDD" id="cd09324">
    <property type="entry name" value="TDT_TehA"/>
    <property type="match status" value="1"/>
</dbReference>
<feature type="transmembrane region" description="Helical" evidence="5">
    <location>
        <begin position="23"/>
        <end position="42"/>
    </location>
</feature>
<feature type="transmembrane region" description="Helical" evidence="5">
    <location>
        <begin position="216"/>
        <end position="234"/>
    </location>
</feature>
<organism evidence="6 7">
    <name type="scientific">Pseudomonas abietaniphila</name>
    <dbReference type="NCBI Taxonomy" id="89065"/>
    <lineage>
        <taxon>Bacteria</taxon>
        <taxon>Pseudomonadati</taxon>
        <taxon>Pseudomonadota</taxon>
        <taxon>Gammaproteobacteria</taxon>
        <taxon>Pseudomonadales</taxon>
        <taxon>Pseudomonadaceae</taxon>
        <taxon>Pseudomonas</taxon>
    </lineage>
</organism>
<feature type="transmembrane region" description="Helical" evidence="5">
    <location>
        <begin position="155"/>
        <end position="177"/>
    </location>
</feature>
<dbReference type="InterPro" id="IPR004695">
    <property type="entry name" value="SLAC1/Mae1/Ssu1/TehA"/>
</dbReference>
<keyword evidence="7" id="KW-1185">Reference proteome</keyword>
<evidence type="ECO:0000256" key="5">
    <source>
        <dbReference type="SAM" id="Phobius"/>
    </source>
</evidence>
<dbReference type="PANTHER" id="PTHR37955:SF1">
    <property type="entry name" value="DEP DOMAIN-CONTAINING PROTEIN"/>
    <property type="match status" value="1"/>
</dbReference>
<feature type="transmembrane region" description="Helical" evidence="5">
    <location>
        <begin position="297"/>
        <end position="324"/>
    </location>
</feature>
<dbReference type="Proteomes" id="UP000182894">
    <property type="component" value="Unassembled WGS sequence"/>
</dbReference>
<dbReference type="InterPro" id="IPR038665">
    <property type="entry name" value="Voltage-dep_anion_channel_sf"/>
</dbReference>
<evidence type="ECO:0000256" key="4">
    <source>
        <dbReference type="ARBA" id="ARBA00023136"/>
    </source>
</evidence>
<feature type="transmembrane region" description="Helical" evidence="5">
    <location>
        <begin position="272"/>
        <end position="291"/>
    </location>
</feature>
<gene>
    <name evidence="6" type="ORF">SAMN05216605_119100</name>
</gene>
<proteinExistence type="predicted"/>
<dbReference type="PANTHER" id="PTHR37955">
    <property type="entry name" value="TELLURITE RESISTANCE PROTEIN TEHA"/>
    <property type="match status" value="1"/>
</dbReference>
<dbReference type="InterPro" id="IPR052951">
    <property type="entry name" value="Tellurite_res_ion_channel"/>
</dbReference>
<dbReference type="GO" id="GO:0005886">
    <property type="term" value="C:plasma membrane"/>
    <property type="evidence" value="ECO:0007669"/>
    <property type="project" value="TreeGrafter"/>
</dbReference>
<comment type="subcellular location">
    <subcellularLocation>
        <location evidence="1">Membrane</location>
        <topology evidence="1">Multi-pass membrane protein</topology>
    </subcellularLocation>
</comment>
<dbReference type="AlphaFoldDB" id="A0A1G8PTA6"/>
<keyword evidence="3 5" id="KW-1133">Transmembrane helix</keyword>
<reference evidence="7" key="1">
    <citation type="submission" date="2016-10" db="EMBL/GenBank/DDBJ databases">
        <authorList>
            <person name="Varghese N."/>
            <person name="Submissions S."/>
        </authorList>
    </citation>
    <scope>NUCLEOTIDE SEQUENCE [LARGE SCALE GENOMIC DNA]</scope>
    <source>
        <strain evidence="7">ATCC 700689</strain>
    </source>
</reference>
<evidence type="ECO:0000256" key="3">
    <source>
        <dbReference type="ARBA" id="ARBA00022989"/>
    </source>
</evidence>
<accession>A0A1G8PTA6</accession>
<dbReference type="NCBIfam" id="NF008032">
    <property type="entry name" value="PRK10764.1"/>
    <property type="match status" value="1"/>
</dbReference>
<dbReference type="GO" id="GO:0046583">
    <property type="term" value="F:monoatomic cation efflux transmembrane transporter activity"/>
    <property type="evidence" value="ECO:0007669"/>
    <property type="project" value="TreeGrafter"/>
</dbReference>
<dbReference type="OrthoDB" id="309023at2"/>
<dbReference type="InterPro" id="IPR039264">
    <property type="entry name" value="TehA"/>
</dbReference>
<evidence type="ECO:0000313" key="6">
    <source>
        <dbReference type="EMBL" id="SDI95568.1"/>
    </source>
</evidence>
<dbReference type="Pfam" id="PF03595">
    <property type="entry name" value="SLAC1"/>
    <property type="match status" value="1"/>
</dbReference>
<feature type="transmembrane region" description="Helical" evidence="5">
    <location>
        <begin position="54"/>
        <end position="76"/>
    </location>
</feature>
<dbReference type="EMBL" id="FNCO01000019">
    <property type="protein sequence ID" value="SDI95568.1"/>
    <property type="molecule type" value="Genomic_DNA"/>
</dbReference>
<name>A0A1G8PTA6_9PSED</name>
<protein>
    <submittedName>
        <fullName evidence="6">Tellurite resistance protein</fullName>
    </submittedName>
</protein>
<evidence type="ECO:0000313" key="7">
    <source>
        <dbReference type="Proteomes" id="UP000182894"/>
    </source>
</evidence>
<feature type="transmembrane region" description="Helical" evidence="5">
    <location>
        <begin position="110"/>
        <end position="134"/>
    </location>
</feature>
<dbReference type="RefSeq" id="WP_074757804.1">
    <property type="nucleotide sequence ID" value="NZ_FNCO01000019.1"/>
</dbReference>
<sequence>MEKFIVHTQAQPLGSNVAESRTVVPASSFGIVLGMAGLGNCWHMAQSYWEVSHWIPDVLCGLTTVIWFALVIGFIYKWFFQKDFALAELNHPVQCCFIGLLPLSTLLVAMWIYAFFPALAVMLIVLSVIGQLGFSMYRFGGMWRGGRRLKDTTAVIYLPSVAGNFVSAIALAGIGYIDFGKLLFGAGLFSWLALESTIINRLLVEDELSPAIRPTLGIQLAPPVVGAVAYLGVSGGEVDLFFFSLMGYGFVQLLFLMRLLPWFWRSGLNPSFWAFSFGITAVTLACMRAGTIAPHSFFASAAPFIFILANVAVIFLFILTAWLLMIGRLFKQQAFAAGT</sequence>